<evidence type="ECO:0000313" key="24">
    <source>
        <dbReference type="EMBL" id="GKV17758.1"/>
    </source>
</evidence>
<dbReference type="InterPro" id="IPR002902">
    <property type="entry name" value="GNK2"/>
</dbReference>
<feature type="domain" description="Gnk2-homologous" evidence="23">
    <location>
        <begin position="24"/>
        <end position="127"/>
    </location>
</feature>
<feature type="binding site" evidence="18">
    <location>
        <position position="341"/>
    </location>
    <ligand>
        <name>ATP</name>
        <dbReference type="ChEBI" id="CHEBI:30616"/>
    </ligand>
</feature>
<evidence type="ECO:0000256" key="19">
    <source>
        <dbReference type="SAM" id="MobiDB-lite"/>
    </source>
</evidence>
<keyword evidence="9" id="KW-0430">Lectin</keyword>
<evidence type="ECO:0000256" key="6">
    <source>
        <dbReference type="ARBA" id="ARBA00022679"/>
    </source>
</evidence>
<feature type="compositionally biased region" description="Polar residues" evidence="19">
    <location>
        <begin position="617"/>
        <end position="628"/>
    </location>
</feature>
<dbReference type="PROSITE" id="PS51473">
    <property type="entry name" value="GNK2"/>
    <property type="match status" value="2"/>
</dbReference>
<evidence type="ECO:0000256" key="2">
    <source>
        <dbReference type="ARBA" id="ARBA00008536"/>
    </source>
</evidence>
<evidence type="ECO:0000256" key="10">
    <source>
        <dbReference type="ARBA" id="ARBA00022737"/>
    </source>
</evidence>
<feature type="signal peptide" evidence="21">
    <location>
        <begin position="1"/>
        <end position="19"/>
    </location>
</feature>
<dbReference type="FunFam" id="3.30.200.20:FF:000466">
    <property type="entry name" value="Putative LRR receptor-like serine/threonine-protein kinase"/>
    <property type="match status" value="1"/>
</dbReference>
<keyword evidence="25" id="KW-1185">Reference proteome</keyword>
<reference evidence="24 25" key="1">
    <citation type="journal article" date="2021" name="Commun. Biol.">
        <title>The genome of Shorea leprosula (Dipterocarpaceae) highlights the ecological relevance of drought in aseasonal tropical rainforests.</title>
        <authorList>
            <person name="Ng K.K.S."/>
            <person name="Kobayashi M.J."/>
            <person name="Fawcett J.A."/>
            <person name="Hatakeyama M."/>
            <person name="Paape T."/>
            <person name="Ng C.H."/>
            <person name="Ang C.C."/>
            <person name="Tnah L.H."/>
            <person name="Lee C.T."/>
            <person name="Nishiyama T."/>
            <person name="Sese J."/>
            <person name="O'Brien M.J."/>
            <person name="Copetti D."/>
            <person name="Mohd Noor M.I."/>
            <person name="Ong R.C."/>
            <person name="Putra M."/>
            <person name="Sireger I.Z."/>
            <person name="Indrioko S."/>
            <person name="Kosugi Y."/>
            <person name="Izuno A."/>
            <person name="Isagi Y."/>
            <person name="Lee S.L."/>
            <person name="Shimizu K.K."/>
        </authorList>
    </citation>
    <scope>NUCLEOTIDE SEQUENCE [LARGE SCALE GENOMIC DNA]</scope>
    <source>
        <strain evidence="24">214</strain>
    </source>
</reference>
<evidence type="ECO:0000259" key="23">
    <source>
        <dbReference type="PROSITE" id="PS51473"/>
    </source>
</evidence>
<dbReference type="InterPro" id="IPR011009">
    <property type="entry name" value="Kinase-like_dom_sf"/>
</dbReference>
<evidence type="ECO:0000256" key="11">
    <source>
        <dbReference type="ARBA" id="ARBA00022741"/>
    </source>
</evidence>
<proteinExistence type="inferred from homology"/>
<keyword evidence="11 18" id="KW-0547">Nucleotide-binding</keyword>
<dbReference type="SMART" id="SM00220">
    <property type="entry name" value="S_TKc"/>
    <property type="match status" value="1"/>
</dbReference>
<dbReference type="Gene3D" id="3.30.200.20">
    <property type="entry name" value="Phosphorylase Kinase, domain 1"/>
    <property type="match status" value="1"/>
</dbReference>
<dbReference type="PROSITE" id="PS00108">
    <property type="entry name" value="PROTEIN_KINASE_ST"/>
    <property type="match status" value="1"/>
</dbReference>
<dbReference type="Proteomes" id="UP001054252">
    <property type="component" value="Unassembled WGS sequence"/>
</dbReference>
<evidence type="ECO:0000256" key="21">
    <source>
        <dbReference type="SAM" id="SignalP"/>
    </source>
</evidence>
<comment type="subcellular location">
    <subcellularLocation>
        <location evidence="1">Cell membrane</location>
        <topology evidence="1">Single-pass type I membrane protein</topology>
    </subcellularLocation>
</comment>
<feature type="domain" description="Protein kinase" evidence="22">
    <location>
        <begin position="313"/>
        <end position="584"/>
    </location>
</feature>
<dbReference type="Pfam" id="PF01657">
    <property type="entry name" value="Stress-antifung"/>
    <property type="match status" value="2"/>
</dbReference>
<dbReference type="GO" id="GO:0005886">
    <property type="term" value="C:plasma membrane"/>
    <property type="evidence" value="ECO:0007669"/>
    <property type="project" value="UniProtKB-SubCell"/>
</dbReference>
<evidence type="ECO:0000256" key="20">
    <source>
        <dbReference type="SAM" id="Phobius"/>
    </source>
</evidence>
<protein>
    <submittedName>
        <fullName evidence="24">Uncharacterized protein</fullName>
    </submittedName>
</protein>
<dbReference type="PROSITE" id="PS00107">
    <property type="entry name" value="PROTEIN_KINASE_ATP"/>
    <property type="match status" value="1"/>
</dbReference>
<sequence length="634" mass="70196">MAGYLLILSLVFLLNLSCAAETDPSFQYNCLSNEIFIASSAYGANLRLLLTQLSSVEDFNYGFSSISIGGSPNKVNAIGLCRGDQMEGACRICLNQTISELQRRCSDYKKAVGWSDFCMVRYSSNEIFGVVETYPSDVLYSGNASDFDGFNHVLSSLLNDLTSRAASGGPFRKFAAGSTESFPRIYALEQCTPDLSLLDCSFCLATAIERIETSCYGRTGCRVVQPSCNVRYEINPFFAAVDVIPQQSLPHPVQGNDNISAYSVAGILLFVIAISLCIFLIPRKRSTVKAPSELHTVPQQFDLQVIRRATDNFSAKNKLGEGHFATVFKGTLLDGRAIAVKRLEPSKQSDSEFKNEVNSAAQLQHRNLVRLYGFCSEGNERLLILEFVPGGSLDHFLFDQSKRMQLDWKKRREIIRGVASGLLYLHKHSHFRMVHCDLKTSNILLDKNMNPKIADFGGAKLLKGDESQGSSAEPYTGTPGYTAPEYAVNWDGRISVKADVYSFGVLILVIVSGREATDHCSDGKSIHSTAWENWTNKTISGFIDPTLREGPTNEIFRCIHIGLLCIQEDKVRPKIDSVVKNLNYDRSTTTLPEPEPPAVLVKQEGHYPPPSYFLKQIASSSEKPNQASIRKVDK</sequence>
<dbReference type="CDD" id="cd14066">
    <property type="entry name" value="STKc_IRAK"/>
    <property type="match status" value="1"/>
</dbReference>
<evidence type="ECO:0000256" key="14">
    <source>
        <dbReference type="ARBA" id="ARBA00022989"/>
    </source>
</evidence>
<dbReference type="Pfam" id="PF00069">
    <property type="entry name" value="Pkinase"/>
    <property type="match status" value="1"/>
</dbReference>
<feature type="domain" description="Gnk2-homologous" evidence="23">
    <location>
        <begin position="132"/>
        <end position="237"/>
    </location>
</feature>
<dbReference type="GO" id="GO:0004674">
    <property type="term" value="F:protein serine/threonine kinase activity"/>
    <property type="evidence" value="ECO:0007669"/>
    <property type="project" value="UniProtKB-KW"/>
</dbReference>
<evidence type="ECO:0000256" key="16">
    <source>
        <dbReference type="ARBA" id="ARBA00023170"/>
    </source>
</evidence>
<keyword evidence="4" id="KW-1003">Cell membrane</keyword>
<feature type="transmembrane region" description="Helical" evidence="20">
    <location>
        <begin position="259"/>
        <end position="281"/>
    </location>
</feature>
<evidence type="ECO:0000256" key="5">
    <source>
        <dbReference type="ARBA" id="ARBA00022527"/>
    </source>
</evidence>
<evidence type="ECO:0000256" key="7">
    <source>
        <dbReference type="ARBA" id="ARBA00022692"/>
    </source>
</evidence>
<keyword evidence="6" id="KW-0808">Transferase</keyword>
<keyword evidence="10" id="KW-0677">Repeat</keyword>
<evidence type="ECO:0000256" key="17">
    <source>
        <dbReference type="ARBA" id="ARBA00023180"/>
    </source>
</evidence>
<comment type="similarity">
    <text evidence="2">In the N-terminal section; belongs to the leguminous lectin family.</text>
</comment>
<evidence type="ECO:0000256" key="18">
    <source>
        <dbReference type="PROSITE-ProRule" id="PRU10141"/>
    </source>
</evidence>
<dbReference type="InterPro" id="IPR017441">
    <property type="entry name" value="Protein_kinase_ATP_BS"/>
</dbReference>
<dbReference type="GO" id="GO:0002229">
    <property type="term" value="P:defense response to oomycetes"/>
    <property type="evidence" value="ECO:0007669"/>
    <property type="project" value="UniProtKB-ARBA"/>
</dbReference>
<comment type="caution">
    <text evidence="24">The sequence shown here is derived from an EMBL/GenBank/DDBJ whole genome shotgun (WGS) entry which is preliminary data.</text>
</comment>
<dbReference type="GO" id="GO:0030246">
    <property type="term" value="F:carbohydrate binding"/>
    <property type="evidence" value="ECO:0007669"/>
    <property type="project" value="UniProtKB-KW"/>
</dbReference>
<evidence type="ECO:0000256" key="12">
    <source>
        <dbReference type="ARBA" id="ARBA00022777"/>
    </source>
</evidence>
<evidence type="ECO:0000256" key="3">
    <source>
        <dbReference type="ARBA" id="ARBA00010217"/>
    </source>
</evidence>
<feature type="region of interest" description="Disordered" evidence="19">
    <location>
        <begin position="615"/>
        <end position="634"/>
    </location>
</feature>
<dbReference type="FunFam" id="1.10.510.10:FF:000240">
    <property type="entry name" value="Lectin-domain containing receptor kinase A4.3"/>
    <property type="match status" value="1"/>
</dbReference>
<dbReference type="EMBL" id="BPVZ01000048">
    <property type="protein sequence ID" value="GKV17758.1"/>
    <property type="molecule type" value="Genomic_DNA"/>
</dbReference>
<evidence type="ECO:0000256" key="15">
    <source>
        <dbReference type="ARBA" id="ARBA00023136"/>
    </source>
</evidence>
<dbReference type="InterPro" id="IPR038408">
    <property type="entry name" value="GNK2_sf"/>
</dbReference>
<evidence type="ECO:0000256" key="8">
    <source>
        <dbReference type="ARBA" id="ARBA00022729"/>
    </source>
</evidence>
<dbReference type="Gene3D" id="1.10.510.10">
    <property type="entry name" value="Transferase(Phosphotransferase) domain 1"/>
    <property type="match status" value="1"/>
</dbReference>
<dbReference type="InterPro" id="IPR052059">
    <property type="entry name" value="CR_Ser/Thr_kinase"/>
</dbReference>
<dbReference type="Gene3D" id="3.30.430.20">
    <property type="entry name" value="Gnk2 domain, C-X8-C-X2-C motif"/>
    <property type="match status" value="2"/>
</dbReference>
<keyword evidence="7 20" id="KW-0812">Transmembrane</keyword>
<dbReference type="SUPFAM" id="SSF56112">
    <property type="entry name" value="Protein kinase-like (PK-like)"/>
    <property type="match status" value="1"/>
</dbReference>
<keyword evidence="12" id="KW-0418">Kinase</keyword>
<evidence type="ECO:0000256" key="4">
    <source>
        <dbReference type="ARBA" id="ARBA00022475"/>
    </source>
</evidence>
<accession>A0AAV5JZ17</accession>
<keyword evidence="17" id="KW-0325">Glycoprotein</keyword>
<evidence type="ECO:0000256" key="13">
    <source>
        <dbReference type="ARBA" id="ARBA00022840"/>
    </source>
</evidence>
<dbReference type="InterPro" id="IPR000719">
    <property type="entry name" value="Prot_kinase_dom"/>
</dbReference>
<evidence type="ECO:0000256" key="9">
    <source>
        <dbReference type="ARBA" id="ARBA00022734"/>
    </source>
</evidence>
<evidence type="ECO:0000313" key="25">
    <source>
        <dbReference type="Proteomes" id="UP001054252"/>
    </source>
</evidence>
<keyword evidence="13 18" id="KW-0067">ATP-binding</keyword>
<gene>
    <name evidence="24" type="ORF">SLEP1_g28220</name>
</gene>
<keyword evidence="5" id="KW-0723">Serine/threonine-protein kinase</keyword>
<evidence type="ECO:0000259" key="22">
    <source>
        <dbReference type="PROSITE" id="PS50011"/>
    </source>
</evidence>
<dbReference type="FunFam" id="3.30.430.20:FF:000002">
    <property type="entry name" value="Cysteine-rich receptor-like protein kinase 10"/>
    <property type="match status" value="1"/>
</dbReference>
<evidence type="ECO:0000256" key="1">
    <source>
        <dbReference type="ARBA" id="ARBA00004251"/>
    </source>
</evidence>
<dbReference type="PROSITE" id="PS50011">
    <property type="entry name" value="PROTEIN_KINASE_DOM"/>
    <property type="match status" value="1"/>
</dbReference>
<dbReference type="AlphaFoldDB" id="A0AAV5JZ17"/>
<dbReference type="PANTHER" id="PTHR47973">
    <property type="entry name" value="CYSTEINE-RICH RECEPTOR-LIKE PROTEIN KINASE 3"/>
    <property type="match status" value="1"/>
</dbReference>
<comment type="similarity">
    <text evidence="3">In the C-terminal section; belongs to the protein kinase superfamily. Ser/Thr protein kinase family.</text>
</comment>
<feature type="chain" id="PRO_5043663518" evidence="21">
    <location>
        <begin position="20"/>
        <end position="634"/>
    </location>
</feature>
<keyword evidence="16" id="KW-0675">Receptor</keyword>
<keyword evidence="15 20" id="KW-0472">Membrane</keyword>
<keyword evidence="14 20" id="KW-1133">Transmembrane helix</keyword>
<dbReference type="CDD" id="cd23509">
    <property type="entry name" value="Gnk2-like"/>
    <property type="match status" value="2"/>
</dbReference>
<keyword evidence="8 21" id="KW-0732">Signal</keyword>
<organism evidence="24 25">
    <name type="scientific">Rubroshorea leprosula</name>
    <dbReference type="NCBI Taxonomy" id="152421"/>
    <lineage>
        <taxon>Eukaryota</taxon>
        <taxon>Viridiplantae</taxon>
        <taxon>Streptophyta</taxon>
        <taxon>Embryophyta</taxon>
        <taxon>Tracheophyta</taxon>
        <taxon>Spermatophyta</taxon>
        <taxon>Magnoliopsida</taxon>
        <taxon>eudicotyledons</taxon>
        <taxon>Gunneridae</taxon>
        <taxon>Pentapetalae</taxon>
        <taxon>rosids</taxon>
        <taxon>malvids</taxon>
        <taxon>Malvales</taxon>
        <taxon>Dipterocarpaceae</taxon>
        <taxon>Rubroshorea</taxon>
    </lineage>
</organism>
<name>A0AAV5JZ17_9ROSI</name>
<dbReference type="GO" id="GO:0005524">
    <property type="term" value="F:ATP binding"/>
    <property type="evidence" value="ECO:0007669"/>
    <property type="project" value="UniProtKB-UniRule"/>
</dbReference>
<dbReference type="InterPro" id="IPR008271">
    <property type="entry name" value="Ser/Thr_kinase_AS"/>
</dbReference>